<dbReference type="InterPro" id="IPR011126">
    <property type="entry name" value="Hpr_kin/Pase_Hpr_N"/>
</dbReference>
<evidence type="ECO:0000259" key="16">
    <source>
        <dbReference type="Pfam" id="PF07475"/>
    </source>
</evidence>
<sequence>MIKWIKKQLKIFLNFLIMRDNMKKSVLLKDLVEKLGFEIVYKSDDYDKIEIDINEVNRPGLQLSGFFDTFSYKRIQIIGLPEHEYYNKYLPFDERRNIFDKFFSYPIPALIYSYGINIPYEVYSLAKKHNRTILRVDYGTTKLISKLNVFLEFALSEEIRIHGGLLEVFGMGILIIGKSSIGKSETALELIARGHRLVADDAVDIRKIDNKLYGESPENIRHFLEIRGLGILDIQRLYGVGAVKKSTEIDFVIELENWIDNKEYDRLGLDDKYKSILGLELPYIVIPVKPGRNIALIVEVAARNMRQKMYGYNAAEELNKRIMEEIKNKSN</sequence>
<feature type="domain" description="HPr kinase/phosphorylase C-terminal" evidence="16">
    <location>
        <begin position="155"/>
        <end position="321"/>
    </location>
</feature>
<keyword evidence="6 14" id="KW-0479">Metal-binding</keyword>
<evidence type="ECO:0000256" key="6">
    <source>
        <dbReference type="ARBA" id="ARBA00022723"/>
    </source>
</evidence>
<feature type="region of interest" description="Important for the catalytic mechanism of dephosphorylation" evidence="14">
    <location>
        <begin position="287"/>
        <end position="292"/>
    </location>
</feature>
<dbReference type="FunFam" id="3.40.50.300:FF:000174">
    <property type="entry name" value="HPr kinase/phosphorylase"/>
    <property type="match status" value="1"/>
</dbReference>
<dbReference type="GO" id="GO:0000155">
    <property type="term" value="F:phosphorelay sensor kinase activity"/>
    <property type="evidence" value="ECO:0007669"/>
    <property type="project" value="InterPro"/>
</dbReference>
<proteinExistence type="inferred from homology"/>
<evidence type="ECO:0000256" key="9">
    <source>
        <dbReference type="ARBA" id="ARBA00022840"/>
    </source>
</evidence>
<dbReference type="SUPFAM" id="SSF53795">
    <property type="entry name" value="PEP carboxykinase-like"/>
    <property type="match status" value="1"/>
</dbReference>
<feature type="domain" description="HPr(Ser) kinase/phosphorylase N-terminal" evidence="15">
    <location>
        <begin position="27"/>
        <end position="151"/>
    </location>
</feature>
<evidence type="ECO:0000313" key="17">
    <source>
        <dbReference type="EMBL" id="EDP23897.1"/>
    </source>
</evidence>
<protein>
    <recommendedName>
        <fullName evidence="14">HPr kinase/phosphorylase</fullName>
        <shortName evidence="14">HPrK/P</shortName>
        <ecNumber evidence="14">2.7.11.-</ecNumber>
        <ecNumber evidence="14">2.7.4.-</ecNumber>
    </recommendedName>
    <alternativeName>
        <fullName evidence="14">HPr(Ser) kinase/phosphorylase</fullName>
    </alternativeName>
</protein>
<evidence type="ECO:0000256" key="8">
    <source>
        <dbReference type="ARBA" id="ARBA00022777"/>
    </source>
</evidence>
<comment type="similarity">
    <text evidence="3 14">Belongs to the HPrK/P family.</text>
</comment>
<comment type="cofactor">
    <cofactor evidence="2 14">
        <name>Mg(2+)</name>
        <dbReference type="ChEBI" id="CHEBI:18420"/>
    </cofactor>
</comment>
<evidence type="ECO:0000256" key="5">
    <source>
        <dbReference type="ARBA" id="ARBA00022679"/>
    </source>
</evidence>
<dbReference type="PANTHER" id="PTHR30305:SF1">
    <property type="entry name" value="HPR KINASE_PHOSPHORYLASE"/>
    <property type="match status" value="1"/>
</dbReference>
<evidence type="ECO:0000256" key="13">
    <source>
        <dbReference type="ARBA" id="ARBA00047657"/>
    </source>
</evidence>
<dbReference type="Gene3D" id="3.40.1390.20">
    <property type="entry name" value="HprK N-terminal domain-like"/>
    <property type="match status" value="1"/>
</dbReference>
<dbReference type="CDD" id="cd01918">
    <property type="entry name" value="HprK_C"/>
    <property type="match status" value="1"/>
</dbReference>
<dbReference type="InterPro" id="IPR027417">
    <property type="entry name" value="P-loop_NTPase"/>
</dbReference>
<dbReference type="InterPro" id="IPR003755">
    <property type="entry name" value="HPr(Ser)_kin/Pase"/>
</dbReference>
<evidence type="ECO:0000256" key="10">
    <source>
        <dbReference type="ARBA" id="ARBA00022842"/>
    </source>
</evidence>
<keyword evidence="5 14" id="KW-0808">Transferase</keyword>
<comment type="caution">
    <text evidence="14">Lacks conserved residue(s) required for the propagation of feature annotation.</text>
</comment>
<dbReference type="InterPro" id="IPR011104">
    <property type="entry name" value="Hpr_kin/Pase_C"/>
</dbReference>
<feature type="binding site" evidence="14">
    <location>
        <position position="225"/>
    </location>
    <ligand>
        <name>Mg(2+)</name>
        <dbReference type="ChEBI" id="CHEBI:18420"/>
    </ligand>
</feature>
<dbReference type="GO" id="GO:0004712">
    <property type="term" value="F:protein serine/threonine/tyrosine kinase activity"/>
    <property type="evidence" value="ECO:0007669"/>
    <property type="project" value="UniProtKB-UniRule"/>
</dbReference>
<keyword evidence="8 14" id="KW-0418">Kinase</keyword>
<feature type="active site" evidence="14">
    <location>
        <position position="162"/>
    </location>
</feature>
<evidence type="ECO:0000256" key="3">
    <source>
        <dbReference type="ARBA" id="ARBA00006883"/>
    </source>
</evidence>
<accession>A8SNK3</accession>
<dbReference type="Pfam" id="PF07475">
    <property type="entry name" value="Hpr_kinase_C"/>
    <property type="match status" value="1"/>
</dbReference>
<evidence type="ECO:0000313" key="18">
    <source>
        <dbReference type="Proteomes" id="UP000003162"/>
    </source>
</evidence>
<keyword evidence="9 14" id="KW-0067">ATP-binding</keyword>
<dbReference type="GO" id="GO:0006109">
    <property type="term" value="P:regulation of carbohydrate metabolic process"/>
    <property type="evidence" value="ECO:0007669"/>
    <property type="project" value="UniProtKB-UniRule"/>
</dbReference>
<feature type="active site" evidence="14">
    <location>
        <position position="183"/>
    </location>
</feature>
<comment type="caution">
    <text evidence="17">The sequence shown here is derived from an EMBL/GenBank/DDBJ whole genome shotgun (WGS) entry which is preliminary data.</text>
</comment>
<evidence type="ECO:0000256" key="2">
    <source>
        <dbReference type="ARBA" id="ARBA00001946"/>
    </source>
</evidence>
<evidence type="ECO:0000256" key="4">
    <source>
        <dbReference type="ARBA" id="ARBA00022527"/>
    </source>
</evidence>
<evidence type="ECO:0000256" key="1">
    <source>
        <dbReference type="ARBA" id="ARBA00001120"/>
    </source>
</evidence>
<keyword evidence="11 14" id="KW-0511">Multifunctional enzyme</keyword>
<feature type="active site" evidence="14">
    <location>
        <position position="266"/>
    </location>
</feature>
<evidence type="ECO:0000259" key="15">
    <source>
        <dbReference type="Pfam" id="PF02603"/>
    </source>
</evidence>
<dbReference type="eggNOG" id="COG1493">
    <property type="taxonomic scope" value="Bacteria"/>
</dbReference>
<dbReference type="HAMAP" id="MF_01249">
    <property type="entry name" value="HPr_kinase"/>
    <property type="match status" value="1"/>
</dbReference>
<comment type="domain">
    <text evidence="14">The Walker A ATP-binding motif also binds Pi and PPi.</text>
</comment>
<comment type="function">
    <text evidence="14">Catalyzes the ATP- as well as the pyrophosphate-dependent phosphorylation of a specific serine residue in HPr, a phosphocarrier protein of the phosphoenolpyruvate-dependent sugar phosphotransferase system (PTS). HprK/P also catalyzes the pyrophosphate-producing, inorganic phosphate-dependent dephosphorylation (phosphorolysis) of seryl-phosphorylated HPr (P-Ser-HPr). The two antagonistic activities of HprK/P are regulated by several intracellular metabolites, which change their concentration in response to the absence or presence of rapidly metabolisable carbon sources (glucose, fructose, etc.) in the growth medium. Therefore, by controlling the phosphorylation state of HPr, HPrK/P is a sensor enzyme that plays a major role in the regulation of carbon metabolism and sugar transport: it mediates carbon catabolite repression (CCR), and regulates PTS-catalyzed carbohydrate uptake and inducer exclusion.</text>
</comment>
<name>A8SNK3_9FIRM</name>
<dbReference type="SUPFAM" id="SSF75138">
    <property type="entry name" value="HprK N-terminal domain-like"/>
    <property type="match status" value="1"/>
</dbReference>
<dbReference type="GO" id="GO:0000287">
    <property type="term" value="F:magnesium ion binding"/>
    <property type="evidence" value="ECO:0007669"/>
    <property type="project" value="UniProtKB-UniRule"/>
</dbReference>
<comment type="subunit">
    <text evidence="14">Homohexamer.</text>
</comment>
<organism evidence="17 18">
    <name type="scientific">Parvimonas micra ATCC 33270</name>
    <dbReference type="NCBI Taxonomy" id="411465"/>
    <lineage>
        <taxon>Bacteria</taxon>
        <taxon>Bacillati</taxon>
        <taxon>Bacillota</taxon>
        <taxon>Tissierellia</taxon>
        <taxon>Tissierellales</taxon>
        <taxon>Peptoniphilaceae</taxon>
        <taxon>Parvimonas</taxon>
    </lineage>
</organism>
<comment type="catalytic activity">
    <reaction evidence="13 14">
        <text>[HPr protein]-O-phospho-L-serine + phosphate + H(+) = [HPr protein]-L-serine + diphosphate</text>
        <dbReference type="Rhea" id="RHEA:46604"/>
        <dbReference type="Rhea" id="RHEA-COMP:11602"/>
        <dbReference type="Rhea" id="RHEA-COMP:11603"/>
        <dbReference type="ChEBI" id="CHEBI:15378"/>
        <dbReference type="ChEBI" id="CHEBI:29999"/>
        <dbReference type="ChEBI" id="CHEBI:33019"/>
        <dbReference type="ChEBI" id="CHEBI:43474"/>
        <dbReference type="ChEBI" id="CHEBI:83421"/>
    </reaction>
</comment>
<dbReference type="GO" id="GO:0005524">
    <property type="term" value="F:ATP binding"/>
    <property type="evidence" value="ECO:0007669"/>
    <property type="project" value="UniProtKB-UniRule"/>
</dbReference>
<feature type="active site" description="Proton acceptor; for phosphorylation activity. Proton donor; for dephosphorylation activity" evidence="14">
    <location>
        <position position="201"/>
    </location>
</feature>
<evidence type="ECO:0000256" key="11">
    <source>
        <dbReference type="ARBA" id="ARBA00023268"/>
    </source>
</evidence>
<dbReference type="Gene3D" id="3.40.50.300">
    <property type="entry name" value="P-loop containing nucleotide triphosphate hydrolases"/>
    <property type="match status" value="1"/>
</dbReference>
<evidence type="ECO:0000256" key="7">
    <source>
        <dbReference type="ARBA" id="ARBA00022741"/>
    </source>
</evidence>
<evidence type="ECO:0000256" key="12">
    <source>
        <dbReference type="ARBA" id="ARBA00023277"/>
    </source>
</evidence>
<dbReference type="Proteomes" id="UP000003162">
    <property type="component" value="Unassembled WGS sequence"/>
</dbReference>
<dbReference type="EC" id="2.7.11.-" evidence="14"/>
<reference evidence="17 18" key="1">
    <citation type="submission" date="2007-09" db="EMBL/GenBank/DDBJ databases">
        <title>Draft genome sequence of Peptostreptococcus micros (ATCC 33270).</title>
        <authorList>
            <person name="Sudarsanam P."/>
            <person name="Ley R."/>
            <person name="Guruge J."/>
            <person name="Turnbaugh P.J."/>
            <person name="Mahowald M."/>
            <person name="Liep D."/>
            <person name="Gordon J."/>
        </authorList>
    </citation>
    <scope>NUCLEOTIDE SEQUENCE [LARGE SCALE GENOMIC DNA]</scope>
    <source>
        <strain evidence="17 18">ATCC 33270</strain>
    </source>
</reference>
<keyword evidence="10 14" id="KW-0460">Magnesium</keyword>
<dbReference type="EC" id="2.7.4.-" evidence="14"/>
<keyword evidence="12 14" id="KW-0119">Carbohydrate metabolism</keyword>
<dbReference type="PANTHER" id="PTHR30305">
    <property type="entry name" value="PROTEIN YJDM-RELATED"/>
    <property type="match status" value="1"/>
</dbReference>
<reference evidence="17 18" key="2">
    <citation type="submission" date="2007-09" db="EMBL/GenBank/DDBJ databases">
        <authorList>
            <person name="Fulton L."/>
            <person name="Clifton S."/>
            <person name="Fulton B."/>
            <person name="Xu J."/>
            <person name="Minx P."/>
            <person name="Pepin K.H."/>
            <person name="Johnson M."/>
            <person name="Thiruvilangam P."/>
            <person name="Bhonagiri V."/>
            <person name="Nash W.E."/>
            <person name="Mardis E.R."/>
            <person name="Wilson R.K."/>
        </authorList>
    </citation>
    <scope>NUCLEOTIDE SEQUENCE [LARGE SCALE GENOMIC DNA]</scope>
    <source>
        <strain evidence="17 18">ATCC 33270</strain>
    </source>
</reference>
<dbReference type="InterPro" id="IPR028979">
    <property type="entry name" value="Ser_kin/Pase_Hpr-like_N_sf"/>
</dbReference>
<evidence type="ECO:0000256" key="14">
    <source>
        <dbReference type="HAMAP-Rule" id="MF_01249"/>
    </source>
</evidence>
<dbReference type="GO" id="GO:0004674">
    <property type="term" value="F:protein serine/threonine kinase activity"/>
    <property type="evidence" value="ECO:0007669"/>
    <property type="project" value="UniProtKB-KW"/>
</dbReference>
<feature type="binding site" evidence="14">
    <location>
        <position position="184"/>
    </location>
    <ligand>
        <name>Mg(2+)</name>
        <dbReference type="ChEBI" id="CHEBI:18420"/>
    </ligand>
</feature>
<gene>
    <name evidence="14 17" type="primary">hprK</name>
    <name evidence="17" type="ORF">PEPMIC_01703</name>
</gene>
<keyword evidence="7 14" id="KW-0547">Nucleotide-binding</keyword>
<dbReference type="HOGENOM" id="CLU_052030_0_1_9"/>
<feature type="region of interest" description="Important for the catalytic mechanism of both phosphorylation and dephosphorylation" evidence="14">
    <location>
        <begin position="224"/>
        <end position="233"/>
    </location>
</feature>
<keyword evidence="4 14" id="KW-0723">Serine/threonine-protein kinase</keyword>
<dbReference type="EMBL" id="ABEE02000017">
    <property type="protein sequence ID" value="EDP23897.1"/>
    <property type="molecule type" value="Genomic_DNA"/>
</dbReference>
<dbReference type="Pfam" id="PF02603">
    <property type="entry name" value="Hpr_kinase_N"/>
    <property type="match status" value="1"/>
</dbReference>
<comment type="miscellaneous">
    <text evidence="14">Both phosphorylation and phosphorolysis are carried out by the same active site and suggest a common mechanism for both reactions.</text>
</comment>
<dbReference type="NCBIfam" id="TIGR00679">
    <property type="entry name" value="hpr-ser"/>
    <property type="match status" value="1"/>
</dbReference>
<comment type="catalytic activity">
    <reaction evidence="1 14">
        <text>[HPr protein]-L-serine + ATP = [HPr protein]-O-phospho-L-serine + ADP + H(+)</text>
        <dbReference type="Rhea" id="RHEA:46600"/>
        <dbReference type="Rhea" id="RHEA-COMP:11602"/>
        <dbReference type="Rhea" id="RHEA-COMP:11603"/>
        <dbReference type="ChEBI" id="CHEBI:15378"/>
        <dbReference type="ChEBI" id="CHEBI:29999"/>
        <dbReference type="ChEBI" id="CHEBI:30616"/>
        <dbReference type="ChEBI" id="CHEBI:83421"/>
        <dbReference type="ChEBI" id="CHEBI:456216"/>
    </reaction>
</comment>
<dbReference type="AlphaFoldDB" id="A8SNK3"/>